<dbReference type="EMBL" id="SOSA01000869">
    <property type="protein sequence ID" value="THC88351.1"/>
    <property type="molecule type" value="Genomic_DNA"/>
</dbReference>
<comment type="caution">
    <text evidence="1">The sequence shown here is derived from an EMBL/GenBank/DDBJ whole genome shotgun (WGS) entry which is preliminary data.</text>
</comment>
<name>A0A4S3J687_9EURO</name>
<keyword evidence="2" id="KW-1185">Reference proteome</keyword>
<evidence type="ECO:0000313" key="1">
    <source>
        <dbReference type="EMBL" id="THC88351.1"/>
    </source>
</evidence>
<organism evidence="1 2">
    <name type="scientific">Aspergillus tanneri</name>
    <dbReference type="NCBI Taxonomy" id="1220188"/>
    <lineage>
        <taxon>Eukaryota</taxon>
        <taxon>Fungi</taxon>
        <taxon>Dikarya</taxon>
        <taxon>Ascomycota</taxon>
        <taxon>Pezizomycotina</taxon>
        <taxon>Eurotiomycetes</taxon>
        <taxon>Eurotiomycetidae</taxon>
        <taxon>Eurotiales</taxon>
        <taxon>Aspergillaceae</taxon>
        <taxon>Aspergillus</taxon>
        <taxon>Aspergillus subgen. Circumdati</taxon>
    </lineage>
</organism>
<evidence type="ECO:0000313" key="2">
    <source>
        <dbReference type="Proteomes" id="UP000308092"/>
    </source>
</evidence>
<reference evidence="1 2" key="1">
    <citation type="submission" date="2019-03" db="EMBL/GenBank/DDBJ databases">
        <title>The genome sequence of a newly discovered highly antifungal drug resistant Aspergillus species, Aspergillus tanneri NIH 1004.</title>
        <authorList>
            <person name="Mounaud S."/>
            <person name="Singh I."/>
            <person name="Joardar V."/>
            <person name="Pakala S."/>
            <person name="Pakala S."/>
            <person name="Venepally P."/>
            <person name="Hoover J."/>
            <person name="Nierman W."/>
            <person name="Chung J."/>
            <person name="Losada L."/>
        </authorList>
    </citation>
    <scope>NUCLEOTIDE SEQUENCE [LARGE SCALE GENOMIC DNA]</scope>
    <source>
        <strain evidence="1 2">NIH1004</strain>
    </source>
</reference>
<dbReference type="AlphaFoldDB" id="A0A4S3J687"/>
<dbReference type="VEuPathDB" id="FungiDB:EYZ11_012197"/>
<proteinExistence type="predicted"/>
<accession>A0A4S3J687</accession>
<sequence>MACLPYPDGPAARRTGH</sequence>
<protein>
    <submittedName>
        <fullName evidence="1">Uncharacterized protein</fullName>
    </submittedName>
</protein>
<gene>
    <name evidence="1" type="ORF">EYZ11_012197</name>
</gene>
<dbReference type="Proteomes" id="UP000308092">
    <property type="component" value="Unassembled WGS sequence"/>
</dbReference>